<dbReference type="InterPro" id="IPR033985">
    <property type="entry name" value="SusD-like_N"/>
</dbReference>
<name>A0A1G7WRC5_9SPHI</name>
<evidence type="ECO:0000259" key="7">
    <source>
        <dbReference type="Pfam" id="PF14322"/>
    </source>
</evidence>
<dbReference type="PROSITE" id="PS51257">
    <property type="entry name" value="PROKAR_LIPOPROTEIN"/>
    <property type="match status" value="1"/>
</dbReference>
<dbReference type="RefSeq" id="WP_090500931.1">
    <property type="nucleotide sequence ID" value="NZ_FNCH01000010.1"/>
</dbReference>
<sequence length="695" mass="78569">MKNLKKKMVVSGLLIAVVTMSGCKKFLDSDYLFNERLTTEEVFTNPDYANRWLAQAYSFLGSNYMQDVSSKKTVPFNFADDMYYGDESDGYKRWKNGQYTENGLNGESKEIWNTAYKGIRQASIFINNIDINTKFTAKEIADLKGQARFLRAYFYWVLLRTYGPVPIIAGEGIDYTKEYDDIAQPRNSYEECAVYLANELAEAARGLSAQQGIQQVARPTRGAALALRARILLYAASPLANGKAPAEVAAAMVTKDGKPLLSRTYDESKWARAAAAAKDVIDLGQYRLYVAYKKATGDAAYPATVTPPFDSNFSNSAWPSGWSDIDPFESYRSLFNGTVPAYQNPELIFTHGQNQGGEGINVLVLHQLPRLEGKGYNSHGMTQKQVDAYYTNDGNDIPGMNSMYAGRQGYEGRYNSAPRATGYVKQEELASYPELGPLGVGVNKQFARREPRFYASVSYNGSTWNLLNAESVKDEKSNMQIFYYRGDPNGYKNTSYWPRTGVGIKKYIHPDDISNVAVTAYDQSRMKQKVDPSIRYAEVLLIYAEALNELNGSYNIPSWDGSRTHAISRNISEMKRGIQPIRIRAGLSDYAGDVYADPNRFRIKLKRERQIELFAEGQRYFDLRRWTDAPSEESAPVYGYNAYATKAQADLFHTVVETPSLPSIFTLKMWFWPIHYDELKRNKYLTQNPGWTNPE</sequence>
<evidence type="ECO:0000259" key="6">
    <source>
        <dbReference type="Pfam" id="PF07980"/>
    </source>
</evidence>
<dbReference type="Pfam" id="PF07980">
    <property type="entry name" value="SusD_RagB"/>
    <property type="match status" value="1"/>
</dbReference>
<dbReference type="InterPro" id="IPR011990">
    <property type="entry name" value="TPR-like_helical_dom_sf"/>
</dbReference>
<feature type="domain" description="RagB/SusD" evidence="6">
    <location>
        <begin position="370"/>
        <end position="691"/>
    </location>
</feature>
<evidence type="ECO:0000256" key="4">
    <source>
        <dbReference type="ARBA" id="ARBA00023136"/>
    </source>
</evidence>
<evidence type="ECO:0000256" key="1">
    <source>
        <dbReference type="ARBA" id="ARBA00004442"/>
    </source>
</evidence>
<dbReference type="EMBL" id="FNCH01000010">
    <property type="protein sequence ID" value="SDG74535.1"/>
    <property type="molecule type" value="Genomic_DNA"/>
</dbReference>
<keyword evidence="5" id="KW-0998">Cell outer membrane</keyword>
<dbReference type="Proteomes" id="UP000199643">
    <property type="component" value="Unassembled WGS sequence"/>
</dbReference>
<evidence type="ECO:0000256" key="3">
    <source>
        <dbReference type="ARBA" id="ARBA00022729"/>
    </source>
</evidence>
<dbReference type="Pfam" id="PF14322">
    <property type="entry name" value="SusD-like_3"/>
    <property type="match status" value="1"/>
</dbReference>
<dbReference type="STRING" id="405671.SAMN05421827_110113"/>
<reference evidence="9" key="1">
    <citation type="submission" date="2016-10" db="EMBL/GenBank/DDBJ databases">
        <authorList>
            <person name="Varghese N."/>
            <person name="Submissions S."/>
        </authorList>
    </citation>
    <scope>NUCLEOTIDE SEQUENCE [LARGE SCALE GENOMIC DNA]</scope>
    <source>
        <strain evidence="9">DSM 17933</strain>
    </source>
</reference>
<dbReference type="SUPFAM" id="SSF48452">
    <property type="entry name" value="TPR-like"/>
    <property type="match status" value="1"/>
</dbReference>
<proteinExistence type="inferred from homology"/>
<dbReference type="InterPro" id="IPR012944">
    <property type="entry name" value="SusD_RagB_dom"/>
</dbReference>
<accession>A0A1G7WRC5</accession>
<dbReference type="Gene3D" id="1.25.40.390">
    <property type="match status" value="1"/>
</dbReference>
<evidence type="ECO:0000313" key="9">
    <source>
        <dbReference type="Proteomes" id="UP000199643"/>
    </source>
</evidence>
<keyword evidence="3" id="KW-0732">Signal</keyword>
<comment type="subcellular location">
    <subcellularLocation>
        <location evidence="1">Cell outer membrane</location>
    </subcellularLocation>
</comment>
<gene>
    <name evidence="8" type="ORF">SAMN05421827_110113</name>
</gene>
<dbReference type="OrthoDB" id="608091at2"/>
<dbReference type="AlphaFoldDB" id="A0A1G7WRC5"/>
<dbReference type="GO" id="GO:0009279">
    <property type="term" value="C:cell outer membrane"/>
    <property type="evidence" value="ECO:0007669"/>
    <property type="project" value="UniProtKB-SubCell"/>
</dbReference>
<evidence type="ECO:0000256" key="2">
    <source>
        <dbReference type="ARBA" id="ARBA00006275"/>
    </source>
</evidence>
<keyword evidence="4" id="KW-0472">Membrane</keyword>
<protein>
    <submittedName>
        <fullName evidence="8">Starch-binding associating with outer membrane</fullName>
    </submittedName>
</protein>
<evidence type="ECO:0000313" key="8">
    <source>
        <dbReference type="EMBL" id="SDG74535.1"/>
    </source>
</evidence>
<comment type="similarity">
    <text evidence="2">Belongs to the SusD family.</text>
</comment>
<organism evidence="8 9">
    <name type="scientific">Pedobacter terrae</name>
    <dbReference type="NCBI Taxonomy" id="405671"/>
    <lineage>
        <taxon>Bacteria</taxon>
        <taxon>Pseudomonadati</taxon>
        <taxon>Bacteroidota</taxon>
        <taxon>Sphingobacteriia</taxon>
        <taxon>Sphingobacteriales</taxon>
        <taxon>Sphingobacteriaceae</taxon>
        <taxon>Pedobacter</taxon>
    </lineage>
</organism>
<keyword evidence="9" id="KW-1185">Reference proteome</keyword>
<evidence type="ECO:0000256" key="5">
    <source>
        <dbReference type="ARBA" id="ARBA00023237"/>
    </source>
</evidence>
<feature type="domain" description="SusD-like N-terminal" evidence="7">
    <location>
        <begin position="53"/>
        <end position="233"/>
    </location>
</feature>